<protein>
    <submittedName>
        <fullName evidence="2">Uncharacterized protein</fullName>
    </submittedName>
</protein>
<proteinExistence type="predicted"/>
<evidence type="ECO:0000313" key="2">
    <source>
        <dbReference type="EMBL" id="KAJ7360262.1"/>
    </source>
</evidence>
<evidence type="ECO:0000256" key="1">
    <source>
        <dbReference type="SAM" id="MobiDB-lite"/>
    </source>
</evidence>
<gene>
    <name evidence="2" type="ORF">OS493_016892</name>
</gene>
<feature type="compositionally biased region" description="Low complexity" evidence="1">
    <location>
        <begin position="209"/>
        <end position="233"/>
    </location>
</feature>
<evidence type="ECO:0000313" key="3">
    <source>
        <dbReference type="Proteomes" id="UP001163046"/>
    </source>
</evidence>
<dbReference type="Proteomes" id="UP001163046">
    <property type="component" value="Unassembled WGS sequence"/>
</dbReference>
<sequence length="248" mass="26917">MSFAVTVQAQYAATIQYRSVKFATLPTTKAENIARALLVHVDVKDIEAIQQDPGRGNWSVTFTKIAMAEQIAEKGFLLMEERVMPLAYRVRLVTATVAFVPPGTTRQDVEDALGRYAEVKQVLHIYMQYHAARTAIRPTTSAATALVKGKNGVTNAVSSATFRPTALRQPTTMQNIQLAQHPPKANVENPPTNADNPTEENATPPPTAPQANQAEQQQDTPPSTGGTPAAATAQEKFTDWHGLDARSL</sequence>
<feature type="region of interest" description="Disordered" evidence="1">
    <location>
        <begin position="180"/>
        <end position="248"/>
    </location>
</feature>
<reference evidence="2" key="1">
    <citation type="submission" date="2023-01" db="EMBL/GenBank/DDBJ databases">
        <title>Genome assembly of the deep-sea coral Lophelia pertusa.</title>
        <authorList>
            <person name="Herrera S."/>
            <person name="Cordes E."/>
        </authorList>
    </citation>
    <scope>NUCLEOTIDE SEQUENCE</scope>
    <source>
        <strain evidence="2">USNM1676648</strain>
        <tissue evidence="2">Polyp</tissue>
    </source>
</reference>
<name>A0A9X0CKN1_9CNID</name>
<accession>A0A9X0CKN1</accession>
<organism evidence="2 3">
    <name type="scientific">Desmophyllum pertusum</name>
    <dbReference type="NCBI Taxonomy" id="174260"/>
    <lineage>
        <taxon>Eukaryota</taxon>
        <taxon>Metazoa</taxon>
        <taxon>Cnidaria</taxon>
        <taxon>Anthozoa</taxon>
        <taxon>Hexacorallia</taxon>
        <taxon>Scleractinia</taxon>
        <taxon>Caryophylliina</taxon>
        <taxon>Caryophylliidae</taxon>
        <taxon>Desmophyllum</taxon>
    </lineage>
</organism>
<keyword evidence="3" id="KW-1185">Reference proteome</keyword>
<feature type="compositionally biased region" description="Basic and acidic residues" evidence="1">
    <location>
        <begin position="236"/>
        <end position="248"/>
    </location>
</feature>
<dbReference type="AlphaFoldDB" id="A0A9X0CKN1"/>
<dbReference type="EMBL" id="MU827310">
    <property type="protein sequence ID" value="KAJ7360262.1"/>
    <property type="molecule type" value="Genomic_DNA"/>
</dbReference>
<comment type="caution">
    <text evidence="2">The sequence shown here is derived from an EMBL/GenBank/DDBJ whole genome shotgun (WGS) entry which is preliminary data.</text>
</comment>